<comment type="caution">
    <text evidence="2">The sequence shown here is derived from an EMBL/GenBank/DDBJ whole genome shotgun (WGS) entry which is preliminary data.</text>
</comment>
<dbReference type="InterPro" id="IPR029058">
    <property type="entry name" value="AB_hydrolase_fold"/>
</dbReference>
<organism evidence="2 3">
    <name type="scientific">Rhodoplanes serenus</name>
    <dbReference type="NCBI Taxonomy" id="200615"/>
    <lineage>
        <taxon>Bacteria</taxon>
        <taxon>Pseudomonadati</taxon>
        <taxon>Pseudomonadota</taxon>
        <taxon>Alphaproteobacteria</taxon>
        <taxon>Hyphomicrobiales</taxon>
        <taxon>Nitrobacteraceae</taxon>
        <taxon>Rhodoplanes</taxon>
    </lineage>
</organism>
<evidence type="ECO:0000313" key="2">
    <source>
        <dbReference type="EMBL" id="VCU10451.1"/>
    </source>
</evidence>
<evidence type="ECO:0000313" key="3">
    <source>
        <dbReference type="Proteomes" id="UP000289200"/>
    </source>
</evidence>
<protein>
    <submittedName>
        <fullName evidence="2">Aminoacrylate hydrolase RutD</fullName>
    </submittedName>
</protein>
<dbReference type="PANTHER" id="PTHR43433:SF5">
    <property type="entry name" value="AB HYDROLASE-1 DOMAIN-CONTAINING PROTEIN"/>
    <property type="match status" value="1"/>
</dbReference>
<dbReference type="PANTHER" id="PTHR43433">
    <property type="entry name" value="HYDROLASE, ALPHA/BETA FOLD FAMILY PROTEIN"/>
    <property type="match status" value="1"/>
</dbReference>
<dbReference type="AlphaFoldDB" id="A0A3S4FEP5"/>
<gene>
    <name evidence="2" type="primary">rutD_2</name>
    <name evidence="2" type="ORF">RHODGE_RHODGE_04047</name>
</gene>
<dbReference type="RefSeq" id="WP_165364129.1">
    <property type="nucleotide sequence ID" value="NZ_UWOC01000181.1"/>
</dbReference>
<feature type="domain" description="AB hydrolase-1" evidence="1">
    <location>
        <begin position="20"/>
        <end position="129"/>
    </location>
</feature>
<dbReference type="PRINTS" id="PR00111">
    <property type="entry name" value="ABHYDROLASE"/>
</dbReference>
<accession>A0A3S4FEP5</accession>
<keyword evidence="3" id="KW-1185">Reference proteome</keyword>
<reference evidence="3" key="1">
    <citation type="submission" date="2018-10" db="EMBL/GenBank/DDBJ databases">
        <authorList>
            <person name="Peiro R."/>
            <person name="Begona"/>
            <person name="Cbmso G."/>
            <person name="Lopez M."/>
            <person name="Gonzalez S."/>
            <person name="Sacristan E."/>
            <person name="Castillo E."/>
        </authorList>
    </citation>
    <scope>NUCLEOTIDE SEQUENCE [LARGE SCALE GENOMIC DNA]</scope>
</reference>
<dbReference type="Proteomes" id="UP000289200">
    <property type="component" value="Unassembled WGS sequence"/>
</dbReference>
<name>A0A3S4FEP5_9BRAD</name>
<dbReference type="InterPro" id="IPR000073">
    <property type="entry name" value="AB_hydrolase_1"/>
</dbReference>
<dbReference type="EMBL" id="UWOC01000181">
    <property type="protein sequence ID" value="VCU10451.1"/>
    <property type="molecule type" value="Genomic_DNA"/>
</dbReference>
<dbReference type="InterPro" id="IPR050471">
    <property type="entry name" value="AB_hydrolase"/>
</dbReference>
<dbReference type="Gene3D" id="3.40.50.1820">
    <property type="entry name" value="alpha/beta hydrolase"/>
    <property type="match status" value="1"/>
</dbReference>
<keyword evidence="2" id="KW-0378">Hydrolase</keyword>
<proteinExistence type="predicted"/>
<sequence>MPTLARPDGDLAYEVVGEGPPLALVTGLGGVAAYWTNLVPVLSRSFSVILHDQIPTGASRARARRTTHSVEALAADLAALLDHLGCDRCHMIGHSTGAAVGQVMALDHRDRLGRLVLYAGWAGPDPHFSYCFEIRRRALIERGVPAYNEMGPLFLYPPRWIARHRDRVAKIIADADAAPPPAEAIAARIDMIVAFDRRARLGAIRAPTLVVCAEDDILTPPHLSEELAAGIPDARLARLPWGGHACSQTAPEDFLAAVLPFLEGR</sequence>
<dbReference type="Pfam" id="PF00561">
    <property type="entry name" value="Abhydrolase_1"/>
    <property type="match status" value="1"/>
</dbReference>
<dbReference type="SUPFAM" id="SSF53474">
    <property type="entry name" value="alpha/beta-Hydrolases"/>
    <property type="match status" value="1"/>
</dbReference>
<dbReference type="GO" id="GO:0016787">
    <property type="term" value="F:hydrolase activity"/>
    <property type="evidence" value="ECO:0007669"/>
    <property type="project" value="UniProtKB-KW"/>
</dbReference>
<evidence type="ECO:0000259" key="1">
    <source>
        <dbReference type="Pfam" id="PF00561"/>
    </source>
</evidence>